<feature type="domain" description="HTH tetR-type" evidence="5">
    <location>
        <begin position="3"/>
        <end position="63"/>
    </location>
</feature>
<keyword evidence="3" id="KW-0804">Transcription</keyword>
<dbReference type="PANTHER" id="PTHR47506:SF1">
    <property type="entry name" value="HTH-TYPE TRANSCRIPTIONAL REGULATOR YJDC"/>
    <property type="match status" value="1"/>
</dbReference>
<keyword evidence="2 4" id="KW-0238">DNA-binding</keyword>
<evidence type="ECO:0000313" key="6">
    <source>
        <dbReference type="EMBL" id="GAA4552521.1"/>
    </source>
</evidence>
<dbReference type="Proteomes" id="UP001501598">
    <property type="component" value="Unassembled WGS sequence"/>
</dbReference>
<name>A0ABP8RWK8_9PSEU</name>
<organism evidence="6 7">
    <name type="scientific">Pseudonocardia xishanensis</name>
    <dbReference type="NCBI Taxonomy" id="630995"/>
    <lineage>
        <taxon>Bacteria</taxon>
        <taxon>Bacillati</taxon>
        <taxon>Actinomycetota</taxon>
        <taxon>Actinomycetes</taxon>
        <taxon>Pseudonocardiales</taxon>
        <taxon>Pseudonocardiaceae</taxon>
        <taxon>Pseudonocardia</taxon>
    </lineage>
</organism>
<dbReference type="PROSITE" id="PS50977">
    <property type="entry name" value="HTH_TETR_2"/>
    <property type="match status" value="1"/>
</dbReference>
<dbReference type="InterPro" id="IPR009057">
    <property type="entry name" value="Homeodomain-like_sf"/>
</dbReference>
<dbReference type="PANTHER" id="PTHR47506">
    <property type="entry name" value="TRANSCRIPTIONAL REGULATORY PROTEIN"/>
    <property type="match status" value="1"/>
</dbReference>
<evidence type="ECO:0000313" key="7">
    <source>
        <dbReference type="Proteomes" id="UP001501598"/>
    </source>
</evidence>
<feature type="DNA-binding region" description="H-T-H motif" evidence="4">
    <location>
        <begin position="26"/>
        <end position="45"/>
    </location>
</feature>
<dbReference type="SUPFAM" id="SSF48498">
    <property type="entry name" value="Tetracyclin repressor-like, C-terminal domain"/>
    <property type="match status" value="1"/>
</dbReference>
<dbReference type="EMBL" id="BAABGT010000072">
    <property type="protein sequence ID" value="GAA4552521.1"/>
    <property type="molecule type" value="Genomic_DNA"/>
</dbReference>
<comment type="caution">
    <text evidence="6">The sequence shown here is derived from an EMBL/GenBank/DDBJ whole genome shotgun (WGS) entry which is preliminary data.</text>
</comment>
<evidence type="ECO:0000256" key="1">
    <source>
        <dbReference type="ARBA" id="ARBA00023015"/>
    </source>
</evidence>
<evidence type="ECO:0000256" key="2">
    <source>
        <dbReference type="ARBA" id="ARBA00023125"/>
    </source>
</evidence>
<evidence type="ECO:0000256" key="3">
    <source>
        <dbReference type="ARBA" id="ARBA00023163"/>
    </source>
</evidence>
<protein>
    <submittedName>
        <fullName evidence="6">TetR/AcrR family transcriptional regulator</fullName>
    </submittedName>
</protein>
<dbReference type="PRINTS" id="PR00455">
    <property type="entry name" value="HTHTETR"/>
</dbReference>
<dbReference type="InterPro" id="IPR036271">
    <property type="entry name" value="Tet_transcr_reg_TetR-rel_C_sf"/>
</dbReference>
<reference evidence="7" key="1">
    <citation type="journal article" date="2019" name="Int. J. Syst. Evol. Microbiol.">
        <title>The Global Catalogue of Microorganisms (GCM) 10K type strain sequencing project: providing services to taxonomists for standard genome sequencing and annotation.</title>
        <authorList>
            <consortium name="The Broad Institute Genomics Platform"/>
            <consortium name="The Broad Institute Genome Sequencing Center for Infectious Disease"/>
            <person name="Wu L."/>
            <person name="Ma J."/>
        </authorList>
    </citation>
    <scope>NUCLEOTIDE SEQUENCE [LARGE SCALE GENOMIC DNA]</scope>
    <source>
        <strain evidence="7">JCM 17906</strain>
    </source>
</reference>
<dbReference type="Gene3D" id="1.10.357.10">
    <property type="entry name" value="Tetracycline Repressor, domain 2"/>
    <property type="match status" value="1"/>
</dbReference>
<gene>
    <name evidence="6" type="ORF">GCM10023175_46500</name>
</gene>
<keyword evidence="7" id="KW-1185">Reference proteome</keyword>
<dbReference type="RefSeq" id="WP_345422377.1">
    <property type="nucleotide sequence ID" value="NZ_BAABGT010000072.1"/>
</dbReference>
<evidence type="ECO:0000256" key="4">
    <source>
        <dbReference type="PROSITE-ProRule" id="PRU00335"/>
    </source>
</evidence>
<dbReference type="SUPFAM" id="SSF46689">
    <property type="entry name" value="Homeodomain-like"/>
    <property type="match status" value="1"/>
</dbReference>
<sequence length="186" mass="19784">MSTPAGERLLTAASTLFYRRGIRAVGVDLIAETAGTTKKTLYDRFGSKDALVALYLERRAAFWQGFLRERMAGRPPAAVFDVLAEWLADQDRGCAFVNAYAEIGGTDHPAEPVIRAEKEWMRAYLVELVRAAGLPAELGIDLHLLYEGASVMATAGGVPDAPVRAKAAAERLLSACGSAPTSGSAG</sequence>
<keyword evidence="1" id="KW-0805">Transcription regulation</keyword>
<proteinExistence type="predicted"/>
<accession>A0ABP8RWK8</accession>
<dbReference type="InterPro" id="IPR001647">
    <property type="entry name" value="HTH_TetR"/>
</dbReference>
<evidence type="ECO:0000259" key="5">
    <source>
        <dbReference type="PROSITE" id="PS50977"/>
    </source>
</evidence>
<dbReference type="Pfam" id="PF00440">
    <property type="entry name" value="TetR_N"/>
    <property type="match status" value="1"/>
</dbReference>